<feature type="compositionally biased region" description="Basic and acidic residues" evidence="1">
    <location>
        <begin position="637"/>
        <end position="646"/>
    </location>
</feature>
<dbReference type="Proteomes" id="UP000694388">
    <property type="component" value="Unplaced"/>
</dbReference>
<feature type="compositionally biased region" description="Polar residues" evidence="1">
    <location>
        <begin position="59"/>
        <end position="82"/>
    </location>
</feature>
<sequence>MSVDFPDNYFLIQLARFDDVNMLQQHASAKCCTLEKHTAFEKDVEASTKKSVSSKLLKNTGSSKMNFDSSGSNHSNRRQNYSHLVMARHKEATKKKPLLETEKKNEEMDIKHPFLTRMEDQSCSDKKDVDSVKEEQQSSRNSPNSSTLEVDQHLTRVAGQMVLQPKECSLQTKLEDLSCSAEKGEHQTDVDSAKQEHQSCNQIPGCSLMEFGENKEQQSSSQSSDCSLMEFFECKGHQSSSQSQSCSPMEFFECKEHQSSSESPSCSPMELGEKKEHQSSSQSPSCSPMEFFECKEHQSSSESPSCSPMELGEKKEHQSSSQSPSCSPMEVDEKKEQQSSSQIPSCSPMEFFECKEHQSSSESPSCSPMELGEKKEHQSSSQIPSCSPMEVDEKKEQQSSSQIPSCSPMEFGEKKEHQSSSQSPGCSPMEVAENKEQQSSCQRPGCSLMELGEKDQQSSSQIPGCSPMEFGEKKDHPSSSQISGCSPMEFGEKKDQQSSSQIPGCSPMEFGEKKDQQSRSQISGCSAMEFGQRLATVAEQMVLHPKESTMDRESTEDELHNYKEDTTKNDSDLVKVIYLENVEPEAPLENQNSGLLESHVNSAKLEQSSSSSSIPKGFRQAINFFAKLGKCYSKSSSDNERNDTTVDSKVNTGKGKLRKKRSFLNGLRTKMSKVLTKCPSSSDKEAMSD</sequence>
<dbReference type="Ensembl" id="ENSEBUT00000027180.1">
    <property type="protein sequence ID" value="ENSEBUP00000026604.1"/>
    <property type="gene ID" value="ENSEBUG00000016383.1"/>
</dbReference>
<feature type="region of interest" description="Disordered" evidence="1">
    <location>
        <begin position="299"/>
        <end position="525"/>
    </location>
</feature>
<feature type="region of interest" description="Disordered" evidence="1">
    <location>
        <begin position="50"/>
        <end position="150"/>
    </location>
</feature>
<reference evidence="2" key="1">
    <citation type="submission" date="2025-08" db="UniProtKB">
        <authorList>
            <consortium name="Ensembl"/>
        </authorList>
    </citation>
    <scope>IDENTIFICATION</scope>
</reference>
<name>A0A8C4RA35_EPTBU</name>
<evidence type="ECO:0000313" key="2">
    <source>
        <dbReference type="Ensembl" id="ENSEBUP00000026604.1"/>
    </source>
</evidence>
<proteinExistence type="predicted"/>
<feature type="compositionally biased region" description="Low complexity" evidence="1">
    <location>
        <begin position="319"/>
        <end position="328"/>
    </location>
</feature>
<accession>A0A8C4RA35</accession>
<feature type="compositionally biased region" description="Basic and acidic residues" evidence="1">
    <location>
        <begin position="97"/>
        <end position="137"/>
    </location>
</feature>
<dbReference type="AlphaFoldDB" id="A0A8C4RA35"/>
<evidence type="ECO:0000313" key="3">
    <source>
        <dbReference type="Proteomes" id="UP000694388"/>
    </source>
</evidence>
<feature type="region of interest" description="Disordered" evidence="1">
    <location>
        <begin position="262"/>
        <end position="287"/>
    </location>
</feature>
<dbReference type="GeneTree" id="ENSGT00930000152744"/>
<protein>
    <submittedName>
        <fullName evidence="2">Uncharacterized protein</fullName>
    </submittedName>
</protein>
<keyword evidence="3" id="KW-1185">Reference proteome</keyword>
<feature type="region of interest" description="Disordered" evidence="1">
    <location>
        <begin position="633"/>
        <end position="662"/>
    </location>
</feature>
<evidence type="ECO:0000256" key="1">
    <source>
        <dbReference type="SAM" id="MobiDB-lite"/>
    </source>
</evidence>
<feature type="region of interest" description="Disordered" evidence="1">
    <location>
        <begin position="545"/>
        <end position="567"/>
    </location>
</feature>
<feature type="compositionally biased region" description="Polar residues" evidence="1">
    <location>
        <begin position="138"/>
        <end position="149"/>
    </location>
</feature>
<organism evidence="2 3">
    <name type="scientific">Eptatretus burgeri</name>
    <name type="common">Inshore hagfish</name>
    <dbReference type="NCBI Taxonomy" id="7764"/>
    <lineage>
        <taxon>Eukaryota</taxon>
        <taxon>Metazoa</taxon>
        <taxon>Chordata</taxon>
        <taxon>Craniata</taxon>
        <taxon>Vertebrata</taxon>
        <taxon>Cyclostomata</taxon>
        <taxon>Myxini</taxon>
        <taxon>Myxiniformes</taxon>
        <taxon>Myxinidae</taxon>
        <taxon>Eptatretinae</taxon>
        <taxon>Eptatretus</taxon>
    </lineage>
</organism>
<reference evidence="2" key="2">
    <citation type="submission" date="2025-09" db="UniProtKB">
        <authorList>
            <consortium name="Ensembl"/>
        </authorList>
    </citation>
    <scope>IDENTIFICATION</scope>
</reference>